<reference evidence="1 2" key="1">
    <citation type="journal article" date="2023" name="Mol. Phylogenet. Evol.">
        <title>Genome-scale phylogeny and comparative genomics of the fungal order Sordariales.</title>
        <authorList>
            <person name="Hensen N."/>
            <person name="Bonometti L."/>
            <person name="Westerberg I."/>
            <person name="Brannstrom I.O."/>
            <person name="Guillou S."/>
            <person name="Cros-Aarteil S."/>
            <person name="Calhoun S."/>
            <person name="Haridas S."/>
            <person name="Kuo A."/>
            <person name="Mondo S."/>
            <person name="Pangilinan J."/>
            <person name="Riley R."/>
            <person name="LaButti K."/>
            <person name="Andreopoulos B."/>
            <person name="Lipzen A."/>
            <person name="Chen C."/>
            <person name="Yan M."/>
            <person name="Daum C."/>
            <person name="Ng V."/>
            <person name="Clum A."/>
            <person name="Steindorff A."/>
            <person name="Ohm R.A."/>
            <person name="Martin F."/>
            <person name="Silar P."/>
            <person name="Natvig D.O."/>
            <person name="Lalanne C."/>
            <person name="Gautier V."/>
            <person name="Ament-Velasquez S.L."/>
            <person name="Kruys A."/>
            <person name="Hutchinson M.I."/>
            <person name="Powell A.J."/>
            <person name="Barry K."/>
            <person name="Miller A.N."/>
            <person name="Grigoriev I.V."/>
            <person name="Debuchy R."/>
            <person name="Gladieux P."/>
            <person name="Hiltunen Thoren M."/>
            <person name="Johannesson H."/>
        </authorList>
    </citation>
    <scope>NUCLEOTIDE SEQUENCE [LARGE SCALE GENOMIC DNA]</scope>
    <source>
        <strain evidence="1 2">FGSC 10403</strain>
    </source>
</reference>
<sequence length="58" mass="6167">ASFWSILYASHPGTSHILGGGWSITATIVAAPACFTFGNASIPVYPWLYQQGWSKHGG</sequence>
<organism evidence="1 2">
    <name type="scientific">Neurospora hispaniola</name>
    <dbReference type="NCBI Taxonomy" id="588809"/>
    <lineage>
        <taxon>Eukaryota</taxon>
        <taxon>Fungi</taxon>
        <taxon>Dikarya</taxon>
        <taxon>Ascomycota</taxon>
        <taxon>Pezizomycotina</taxon>
        <taxon>Sordariomycetes</taxon>
        <taxon>Sordariomycetidae</taxon>
        <taxon>Sordariales</taxon>
        <taxon>Sordariaceae</taxon>
        <taxon>Neurospora</taxon>
    </lineage>
</organism>
<proteinExistence type="predicted"/>
<comment type="caution">
    <text evidence="1">The sequence shown here is derived from an EMBL/GenBank/DDBJ whole genome shotgun (WGS) entry which is preliminary data.</text>
</comment>
<dbReference type="Proteomes" id="UP001285908">
    <property type="component" value="Unassembled WGS sequence"/>
</dbReference>
<name>A0AAJ0I1H2_9PEZI</name>
<feature type="non-terminal residue" evidence="1">
    <location>
        <position position="1"/>
    </location>
</feature>
<protein>
    <submittedName>
        <fullName evidence="1">Uncharacterized protein</fullName>
    </submittedName>
</protein>
<evidence type="ECO:0000313" key="2">
    <source>
        <dbReference type="Proteomes" id="UP001285908"/>
    </source>
</evidence>
<accession>A0AAJ0I1H2</accession>
<dbReference type="GeneID" id="87872960"/>
<dbReference type="RefSeq" id="XP_062689526.1">
    <property type="nucleotide sequence ID" value="XM_062835338.1"/>
</dbReference>
<dbReference type="AlphaFoldDB" id="A0AAJ0I1H2"/>
<dbReference type="EMBL" id="JAULSX010000007">
    <property type="protein sequence ID" value="KAK3487399.1"/>
    <property type="molecule type" value="Genomic_DNA"/>
</dbReference>
<evidence type="ECO:0000313" key="1">
    <source>
        <dbReference type="EMBL" id="KAK3487399.1"/>
    </source>
</evidence>
<gene>
    <name evidence="1" type="ORF">B0T23DRAFT_323174</name>
</gene>
<keyword evidence="2" id="KW-1185">Reference proteome</keyword>